<keyword evidence="1" id="KW-0472">Membrane</keyword>
<keyword evidence="1" id="KW-1133">Transmembrane helix</keyword>
<comment type="caution">
    <text evidence="2">The sequence shown here is derived from an EMBL/GenBank/DDBJ whole genome shotgun (WGS) entry which is preliminary data.</text>
</comment>
<protein>
    <submittedName>
        <fullName evidence="2">Uncharacterized protein</fullName>
    </submittedName>
</protein>
<evidence type="ECO:0000256" key="1">
    <source>
        <dbReference type="SAM" id="Phobius"/>
    </source>
</evidence>
<feature type="transmembrane region" description="Helical" evidence="1">
    <location>
        <begin position="20"/>
        <end position="43"/>
    </location>
</feature>
<accession>K1XJ67</accession>
<proteinExistence type="predicted"/>
<dbReference type="EMBL" id="AMFJ01036105">
    <property type="protein sequence ID" value="EKD25237.1"/>
    <property type="molecule type" value="Genomic_DNA"/>
</dbReference>
<name>K1XJ67_9BACT</name>
<gene>
    <name evidence="2" type="ORF">ACD_80C00098G0007</name>
</gene>
<evidence type="ECO:0000313" key="2">
    <source>
        <dbReference type="EMBL" id="EKD25237.1"/>
    </source>
</evidence>
<dbReference type="AlphaFoldDB" id="K1XJ67"/>
<keyword evidence="1" id="KW-0812">Transmembrane</keyword>
<organism evidence="2">
    <name type="scientific">uncultured bacterium</name>
    <name type="common">gcode 4</name>
    <dbReference type="NCBI Taxonomy" id="1234023"/>
    <lineage>
        <taxon>Bacteria</taxon>
        <taxon>environmental samples</taxon>
    </lineage>
</organism>
<sequence>MALHHRIMHHVKKHHKKYIFAAGTAVGIAIIKIVAIVALFFGITVVSEKFDVGDQKLAMCEAVNIFYQIDEIADLEIEESIEEWNPFLTEKIKEEYRALSENFHDSDNLNERYKAAKNIVTFLLELEKTRPHPVDDTDIQRDQKFEQLLQKFYQMK</sequence>
<reference evidence="2" key="1">
    <citation type="journal article" date="2012" name="Science">
        <title>Fermentation, hydrogen, and sulfur metabolism in multiple uncultivated bacterial phyla.</title>
        <authorList>
            <person name="Wrighton K.C."/>
            <person name="Thomas B.C."/>
            <person name="Sharon I."/>
            <person name="Miller C.S."/>
            <person name="Castelle C.J."/>
            <person name="VerBerkmoes N.C."/>
            <person name="Wilkins M.J."/>
            <person name="Hettich R.L."/>
            <person name="Lipton M.S."/>
            <person name="Williams K.H."/>
            <person name="Long P.E."/>
            <person name="Banfield J.F."/>
        </authorList>
    </citation>
    <scope>NUCLEOTIDE SEQUENCE [LARGE SCALE GENOMIC DNA]</scope>
</reference>